<evidence type="ECO:0000313" key="4">
    <source>
        <dbReference type="Proteomes" id="UP000322918"/>
    </source>
</evidence>
<comment type="caution">
    <text evidence="3">The sequence shown here is derived from an EMBL/GenBank/DDBJ whole genome shotgun (WGS) entry which is preliminary data.</text>
</comment>
<dbReference type="GO" id="GO:0019852">
    <property type="term" value="P:L-ascorbic acid metabolic process"/>
    <property type="evidence" value="ECO:0007669"/>
    <property type="project" value="TreeGrafter"/>
</dbReference>
<keyword evidence="4" id="KW-1185">Reference proteome</keyword>
<dbReference type="InterPro" id="IPR050417">
    <property type="entry name" value="Sugar_Epim/Isomerase"/>
</dbReference>
<dbReference type="AlphaFoldDB" id="A0A5M9HLK0"/>
<dbReference type="InterPro" id="IPR013022">
    <property type="entry name" value="Xyl_isomerase-like_TIM-brl"/>
</dbReference>
<organism evidence="3 4">
    <name type="scientific">Arcticibacter tournemirensis</name>
    <dbReference type="NCBI Taxonomy" id="699437"/>
    <lineage>
        <taxon>Bacteria</taxon>
        <taxon>Pseudomonadati</taxon>
        <taxon>Bacteroidota</taxon>
        <taxon>Sphingobacteriia</taxon>
        <taxon>Sphingobacteriales</taxon>
        <taxon>Sphingobacteriaceae</taxon>
        <taxon>Arcticibacter</taxon>
    </lineage>
</organism>
<name>A0A5M9HLK0_9SPHI</name>
<dbReference type="InterPro" id="IPR006311">
    <property type="entry name" value="TAT_signal"/>
</dbReference>
<evidence type="ECO:0000256" key="1">
    <source>
        <dbReference type="ARBA" id="ARBA00023235"/>
    </source>
</evidence>
<evidence type="ECO:0000313" key="3">
    <source>
        <dbReference type="EMBL" id="KAA8486284.1"/>
    </source>
</evidence>
<proteinExistence type="predicted"/>
<dbReference type="PANTHER" id="PTHR43489">
    <property type="entry name" value="ISOMERASE"/>
    <property type="match status" value="1"/>
</dbReference>
<dbReference type="RefSeq" id="WP_141816094.1">
    <property type="nucleotide sequence ID" value="NZ_VFPL01000001.1"/>
</dbReference>
<reference evidence="3 4" key="1">
    <citation type="submission" date="2019-09" db="EMBL/GenBank/DDBJ databases">
        <title>Pararcticibacter amylolyticus gen. nov., sp. nov., isolated from a rottenly hemp rope, and reclassification of Pedobacter tournemirensis as Pararcticibacter tournemirensis comb. nov.</title>
        <authorList>
            <person name="Cai Y."/>
        </authorList>
    </citation>
    <scope>NUCLEOTIDE SEQUENCE [LARGE SCALE GENOMIC DNA]</scope>
    <source>
        <strain evidence="3 4">TF5-37.2-LB10</strain>
    </source>
</reference>
<dbReference type="SUPFAM" id="SSF51658">
    <property type="entry name" value="Xylose isomerase-like"/>
    <property type="match status" value="1"/>
</dbReference>
<gene>
    <name evidence="3" type="ORF">F1649_01475</name>
</gene>
<keyword evidence="1 3" id="KW-0413">Isomerase</keyword>
<dbReference type="PANTHER" id="PTHR43489:SF1">
    <property type="entry name" value="L-RIBULOSE-5-PHOSPHATE 3-EPIMERASE SGBU-RELATED"/>
    <property type="match status" value="1"/>
</dbReference>
<accession>A0A5M9HLK0</accession>
<dbReference type="GO" id="GO:0034015">
    <property type="term" value="F:L-ribulose-5-phosphate 3-epimerase activity"/>
    <property type="evidence" value="ECO:0007669"/>
    <property type="project" value="TreeGrafter"/>
</dbReference>
<feature type="domain" description="Xylose isomerase-like TIM barrel" evidence="2">
    <location>
        <begin position="57"/>
        <end position="283"/>
    </location>
</feature>
<sequence>MKNKTISRRHFIAGTAMASAGLLMPGSLAWALTDKKQRYRIAVVDLMILKRQKLSAFQLAKEIGADGLEVDMGGLGNRETFDNKLSDPIIRQQFLDKAKELNLGICSLAMTGFFAQSFATRPTWQKMIQDCIDTMKAMGVKVAFLPLGVQGDLVKNPELRPAIVERLQVAGKMAQQAGVIIGIETSLDARAEVQLLKDIGSDAIKIYFKFANPVKGGRDLCQELKILGKKRICMIHCTNEDRVWLQNDPAINMQEVKRTLDKMGWEGWLVVERSRDQSNPTNVKWNFGANVAYLKKVFQG</sequence>
<dbReference type="EMBL" id="VWNE01000002">
    <property type="protein sequence ID" value="KAA8486284.1"/>
    <property type="molecule type" value="Genomic_DNA"/>
</dbReference>
<evidence type="ECO:0000259" key="2">
    <source>
        <dbReference type="Pfam" id="PF01261"/>
    </source>
</evidence>
<dbReference type="OrthoDB" id="1411356at2"/>
<dbReference type="PROSITE" id="PS51318">
    <property type="entry name" value="TAT"/>
    <property type="match status" value="1"/>
</dbReference>
<protein>
    <submittedName>
        <fullName evidence="3">Sugar phosphate isomerase/epimerase</fullName>
    </submittedName>
</protein>
<dbReference type="Gene3D" id="3.20.20.150">
    <property type="entry name" value="Divalent-metal-dependent TIM barrel enzymes"/>
    <property type="match status" value="1"/>
</dbReference>
<dbReference type="InterPro" id="IPR036237">
    <property type="entry name" value="Xyl_isomerase-like_sf"/>
</dbReference>
<dbReference type="Pfam" id="PF01261">
    <property type="entry name" value="AP_endonuc_2"/>
    <property type="match status" value="1"/>
</dbReference>
<dbReference type="Proteomes" id="UP000322918">
    <property type="component" value="Unassembled WGS sequence"/>
</dbReference>